<feature type="chain" id="PRO_5041422217" evidence="1">
    <location>
        <begin position="19"/>
        <end position="225"/>
    </location>
</feature>
<dbReference type="Proteomes" id="UP001175000">
    <property type="component" value="Unassembled WGS sequence"/>
</dbReference>
<reference evidence="2" key="1">
    <citation type="submission" date="2023-06" db="EMBL/GenBank/DDBJ databases">
        <title>Genome-scale phylogeny and comparative genomics of the fungal order Sordariales.</title>
        <authorList>
            <consortium name="Lawrence Berkeley National Laboratory"/>
            <person name="Hensen N."/>
            <person name="Bonometti L."/>
            <person name="Westerberg I."/>
            <person name="Brannstrom I.O."/>
            <person name="Guillou S."/>
            <person name="Cros-Aarteil S."/>
            <person name="Calhoun S."/>
            <person name="Haridas S."/>
            <person name="Kuo A."/>
            <person name="Mondo S."/>
            <person name="Pangilinan J."/>
            <person name="Riley R."/>
            <person name="Labutti K."/>
            <person name="Andreopoulos B."/>
            <person name="Lipzen A."/>
            <person name="Chen C."/>
            <person name="Yanf M."/>
            <person name="Daum C."/>
            <person name="Ng V."/>
            <person name="Clum A."/>
            <person name="Steindorff A."/>
            <person name="Ohm R."/>
            <person name="Martin F."/>
            <person name="Silar P."/>
            <person name="Natvig D."/>
            <person name="Lalanne C."/>
            <person name="Gautier V."/>
            <person name="Ament-Velasquez S.L."/>
            <person name="Kruys A."/>
            <person name="Hutchinson M.I."/>
            <person name="Powell A.J."/>
            <person name="Barry K."/>
            <person name="Miller A.N."/>
            <person name="Grigoriev I.V."/>
            <person name="Debuchy R."/>
            <person name="Gladieux P."/>
            <person name="Thoren M.H."/>
            <person name="Johannesson H."/>
        </authorList>
    </citation>
    <scope>NUCLEOTIDE SEQUENCE</scope>
    <source>
        <strain evidence="2">CBS 606.72</strain>
    </source>
</reference>
<name>A0AA39X501_9PEZI</name>
<organism evidence="2 3">
    <name type="scientific">Immersiella caudata</name>
    <dbReference type="NCBI Taxonomy" id="314043"/>
    <lineage>
        <taxon>Eukaryota</taxon>
        <taxon>Fungi</taxon>
        <taxon>Dikarya</taxon>
        <taxon>Ascomycota</taxon>
        <taxon>Pezizomycotina</taxon>
        <taxon>Sordariomycetes</taxon>
        <taxon>Sordariomycetidae</taxon>
        <taxon>Sordariales</taxon>
        <taxon>Lasiosphaeriaceae</taxon>
        <taxon>Immersiella</taxon>
    </lineage>
</organism>
<dbReference type="EMBL" id="JAULSU010000002">
    <property type="protein sequence ID" value="KAK0627419.1"/>
    <property type="molecule type" value="Genomic_DNA"/>
</dbReference>
<keyword evidence="1" id="KW-0732">Signal</keyword>
<accession>A0AA39X501</accession>
<evidence type="ECO:0000313" key="2">
    <source>
        <dbReference type="EMBL" id="KAK0627419.1"/>
    </source>
</evidence>
<comment type="caution">
    <text evidence="2">The sequence shown here is derived from an EMBL/GenBank/DDBJ whole genome shotgun (WGS) entry which is preliminary data.</text>
</comment>
<dbReference type="AlphaFoldDB" id="A0AA39X501"/>
<sequence>MHLALIALAAAFAFLANAAPHTPHTSSTRALDINPSNIVLILDDSLPTLASLNITAADLYNMNPDLSLGDDNKNTSTSPGSVHAPKVAHCATGPMTPYRRDLAQTCVNYFSLSGNRDRLVPASDSSVTGTPCVRLCTAKDNTPGSLDWAAVGVRAVNGKKESKSLGQHVAWAVEQVVKLCDYPGDKDDKLAVAGYEFAWGNGDFRVDVAGEIGTAGEGDGKMCKA</sequence>
<evidence type="ECO:0000256" key="1">
    <source>
        <dbReference type="SAM" id="SignalP"/>
    </source>
</evidence>
<proteinExistence type="predicted"/>
<keyword evidence="3" id="KW-1185">Reference proteome</keyword>
<protein>
    <submittedName>
        <fullName evidence="2">Uncharacterized protein</fullName>
    </submittedName>
</protein>
<feature type="signal peptide" evidence="1">
    <location>
        <begin position="1"/>
        <end position="18"/>
    </location>
</feature>
<evidence type="ECO:0000313" key="3">
    <source>
        <dbReference type="Proteomes" id="UP001175000"/>
    </source>
</evidence>
<gene>
    <name evidence="2" type="ORF">B0T14DRAFT_563228</name>
</gene>